<name>A0A242NWL1_9GAMM</name>
<evidence type="ECO:0000313" key="3">
    <source>
        <dbReference type="Proteomes" id="UP000194968"/>
    </source>
</evidence>
<protein>
    <recommendedName>
        <fullName evidence="1">BRCT domain-containing protein</fullName>
    </recommendedName>
</protein>
<dbReference type="InterPro" id="IPR036420">
    <property type="entry name" value="BRCT_dom_sf"/>
</dbReference>
<comment type="caution">
    <text evidence="2">The sequence shown here is derived from an EMBL/GenBank/DDBJ whole genome shotgun (WGS) entry which is preliminary data.</text>
</comment>
<evidence type="ECO:0000313" key="2">
    <source>
        <dbReference type="EMBL" id="OTQ52177.1"/>
    </source>
</evidence>
<dbReference type="RefSeq" id="WP_086320066.1">
    <property type="nucleotide sequence ID" value="NZ_NASD01000027.1"/>
</dbReference>
<reference evidence="2 3" key="1">
    <citation type="submission" date="2017-03" db="EMBL/GenBank/DDBJ databases">
        <title>Comparative genomics of honeybee gut symbionts reveal geographically distinct and subgroup specific antibiotic resistance.</title>
        <authorList>
            <person name="Ludvigsen J."/>
            <person name="Porcellato D."/>
            <person name="Labee-Lund T.M."/>
            <person name="Amdam G.V."/>
            <person name="Rudi K."/>
        </authorList>
    </citation>
    <scope>NUCLEOTIDE SEQUENCE [LARGE SCALE GENOMIC DNA]</scope>
    <source>
        <strain evidence="2 3">A-4-12</strain>
    </source>
</reference>
<dbReference type="Pfam" id="PF00533">
    <property type="entry name" value="BRCT"/>
    <property type="match status" value="1"/>
</dbReference>
<dbReference type="Gene3D" id="3.40.50.10190">
    <property type="entry name" value="BRCT domain"/>
    <property type="match status" value="1"/>
</dbReference>
<accession>A0A242NWL1</accession>
<dbReference type="InterPro" id="IPR001357">
    <property type="entry name" value="BRCT_dom"/>
</dbReference>
<gene>
    <name evidence="2" type="ORF">B6D06_02185</name>
</gene>
<feature type="domain" description="BRCT" evidence="1">
    <location>
        <begin position="94"/>
        <end position="160"/>
    </location>
</feature>
<dbReference type="SUPFAM" id="SSF52113">
    <property type="entry name" value="BRCT domain"/>
    <property type="match status" value="1"/>
</dbReference>
<dbReference type="AlphaFoldDB" id="A0A242NWL1"/>
<proteinExistence type="predicted"/>
<dbReference type="OrthoDB" id="9132890at2"/>
<organism evidence="2 3">
    <name type="scientific">Gilliamella apis</name>
    <dbReference type="NCBI Taxonomy" id="1970738"/>
    <lineage>
        <taxon>Bacteria</taxon>
        <taxon>Pseudomonadati</taxon>
        <taxon>Pseudomonadota</taxon>
        <taxon>Gammaproteobacteria</taxon>
        <taxon>Orbales</taxon>
        <taxon>Orbaceae</taxon>
        <taxon>Gilliamella</taxon>
    </lineage>
</organism>
<dbReference type="EMBL" id="NASK01000074">
    <property type="protein sequence ID" value="OTQ52177.1"/>
    <property type="molecule type" value="Genomic_DNA"/>
</dbReference>
<sequence length="172" mass="19531">MSGKLIFAYINVKKEFSIHVVNYIRQDEKYIQGIYITNGDSGQLRTYRKDRIIAKFDNELDANLYDLADNLEHALDVLATTIPSSKSTSASLNTFDIHFTGFKQADKQRLIKLAEEKELTVRKSVTLNLQLLCVGYNASIKKIEKAQEMGISLMNESDFLNFLETGEILLGE</sequence>
<evidence type="ECO:0000259" key="1">
    <source>
        <dbReference type="Pfam" id="PF00533"/>
    </source>
</evidence>
<dbReference type="Proteomes" id="UP000194968">
    <property type="component" value="Unassembled WGS sequence"/>
</dbReference>